<name>A0A8H7VA42_9FUNG</name>
<evidence type="ECO:0000313" key="5">
    <source>
        <dbReference type="EMBL" id="KAG2211147.1"/>
    </source>
</evidence>
<dbReference type="InterPro" id="IPR013785">
    <property type="entry name" value="Aldolase_TIM"/>
</dbReference>
<evidence type="ECO:0000256" key="1">
    <source>
        <dbReference type="ARBA" id="ARBA00001917"/>
    </source>
</evidence>
<dbReference type="InterPro" id="IPR001155">
    <property type="entry name" value="OxRdtase_FMN_N"/>
</dbReference>
<evidence type="ECO:0000256" key="3">
    <source>
        <dbReference type="ARBA" id="ARBA00023002"/>
    </source>
</evidence>
<dbReference type="FunFam" id="3.20.20.70:FF:000059">
    <property type="entry name" value="N-ethylmaleimide reductase, FMN-linked"/>
    <property type="match status" value="1"/>
</dbReference>
<evidence type="ECO:0000259" key="4">
    <source>
        <dbReference type="Pfam" id="PF00724"/>
    </source>
</evidence>
<keyword evidence="3" id="KW-0560">Oxidoreductase</keyword>
<dbReference type="PANTHER" id="PTHR22893:SF91">
    <property type="entry name" value="NADPH DEHYDROGENASE 2-RELATED"/>
    <property type="match status" value="1"/>
</dbReference>
<dbReference type="InterPro" id="IPR045247">
    <property type="entry name" value="Oye-like"/>
</dbReference>
<comment type="similarity">
    <text evidence="2">Belongs to the NADH:flavin oxidoreductase/NADH oxidase family.</text>
</comment>
<sequence>MKTSAIFSPIQLGDNLLRHRVVMAPLTRFRASADAVPSDLQVEYYQQRCSKGGLIIAEATFIDRLAGGLPHVPGIYNQAQIEGWQKVTTAVHAKEGIIFLQLWHLGRTGSKDLNPDGEQTVSASSIASDGKTFLGAGFETPRALETEEIGAIVEQYRSAAVNAIEAGFDGVEIHGGSGYLLDQFINSNSNVRTDIYGGSIENRCRIVFDVLDAIVGALGAERVAIRFSPGGDFQDMHDATPVETWSYLTSEIQKRYPRLGYLHFIEVCANFFIDTDVPAADSIEPYRKIWKGPLVMASGFSTTHQHAIELAERTGNLIAFGRAFIANPDLPERLSNGWELEKHDRDTFYSSGSKGYTDYSCYKDAN</sequence>
<dbReference type="CDD" id="cd02933">
    <property type="entry name" value="OYE_like_FMN"/>
    <property type="match status" value="1"/>
</dbReference>
<protein>
    <recommendedName>
        <fullName evidence="4">NADH:flavin oxidoreductase/NADH oxidase N-terminal domain-containing protein</fullName>
    </recommendedName>
</protein>
<evidence type="ECO:0000313" key="6">
    <source>
        <dbReference type="Proteomes" id="UP000603453"/>
    </source>
</evidence>
<dbReference type="PANTHER" id="PTHR22893">
    <property type="entry name" value="NADH OXIDOREDUCTASE-RELATED"/>
    <property type="match status" value="1"/>
</dbReference>
<dbReference type="AlphaFoldDB" id="A0A8H7VA42"/>
<organism evidence="5 6">
    <name type="scientific">Mucor saturninus</name>
    <dbReference type="NCBI Taxonomy" id="64648"/>
    <lineage>
        <taxon>Eukaryota</taxon>
        <taxon>Fungi</taxon>
        <taxon>Fungi incertae sedis</taxon>
        <taxon>Mucoromycota</taxon>
        <taxon>Mucoromycotina</taxon>
        <taxon>Mucoromycetes</taxon>
        <taxon>Mucorales</taxon>
        <taxon>Mucorineae</taxon>
        <taxon>Mucoraceae</taxon>
        <taxon>Mucor</taxon>
    </lineage>
</organism>
<dbReference type="GO" id="GO:0010181">
    <property type="term" value="F:FMN binding"/>
    <property type="evidence" value="ECO:0007669"/>
    <property type="project" value="InterPro"/>
</dbReference>
<dbReference type="Pfam" id="PF00724">
    <property type="entry name" value="Oxidored_FMN"/>
    <property type="match status" value="1"/>
</dbReference>
<reference evidence="5" key="1">
    <citation type="submission" date="2020-12" db="EMBL/GenBank/DDBJ databases">
        <title>Metabolic potential, ecology and presence of endohyphal bacteria is reflected in genomic diversity of Mucoromycotina.</title>
        <authorList>
            <person name="Muszewska A."/>
            <person name="Okrasinska A."/>
            <person name="Steczkiewicz K."/>
            <person name="Drgas O."/>
            <person name="Orlowska M."/>
            <person name="Perlinska-Lenart U."/>
            <person name="Aleksandrzak-Piekarczyk T."/>
            <person name="Szatraj K."/>
            <person name="Zielenkiewicz U."/>
            <person name="Pilsyk S."/>
            <person name="Malc E."/>
            <person name="Mieczkowski P."/>
            <person name="Kruszewska J.S."/>
            <person name="Biernat P."/>
            <person name="Pawlowska J."/>
        </authorList>
    </citation>
    <scope>NUCLEOTIDE SEQUENCE</scope>
    <source>
        <strain evidence="5">WA0000017839</strain>
    </source>
</reference>
<dbReference type="OrthoDB" id="276546at2759"/>
<accession>A0A8H7VA42</accession>
<comment type="cofactor">
    <cofactor evidence="1">
        <name>FMN</name>
        <dbReference type="ChEBI" id="CHEBI:58210"/>
    </cofactor>
</comment>
<gene>
    <name evidence="5" type="ORF">INT47_006266</name>
</gene>
<dbReference type="Proteomes" id="UP000603453">
    <property type="component" value="Unassembled WGS sequence"/>
</dbReference>
<dbReference type="Gene3D" id="3.20.20.70">
    <property type="entry name" value="Aldolase class I"/>
    <property type="match status" value="1"/>
</dbReference>
<dbReference type="GO" id="GO:0005829">
    <property type="term" value="C:cytosol"/>
    <property type="evidence" value="ECO:0007669"/>
    <property type="project" value="UniProtKB-ARBA"/>
</dbReference>
<proteinExistence type="inferred from homology"/>
<dbReference type="SUPFAM" id="SSF51395">
    <property type="entry name" value="FMN-linked oxidoreductases"/>
    <property type="match status" value="1"/>
</dbReference>
<keyword evidence="6" id="KW-1185">Reference proteome</keyword>
<feature type="domain" description="NADH:flavin oxidoreductase/NADH oxidase N-terminal" evidence="4">
    <location>
        <begin position="6"/>
        <end position="340"/>
    </location>
</feature>
<evidence type="ECO:0000256" key="2">
    <source>
        <dbReference type="ARBA" id="ARBA00005979"/>
    </source>
</evidence>
<dbReference type="GO" id="GO:0016628">
    <property type="term" value="F:oxidoreductase activity, acting on the CH-CH group of donors, NAD or NADP as acceptor"/>
    <property type="evidence" value="ECO:0007669"/>
    <property type="project" value="UniProtKB-ARBA"/>
</dbReference>
<comment type="caution">
    <text evidence="5">The sequence shown here is derived from an EMBL/GenBank/DDBJ whole genome shotgun (WGS) entry which is preliminary data.</text>
</comment>
<dbReference type="EMBL" id="JAEPRD010000009">
    <property type="protein sequence ID" value="KAG2211147.1"/>
    <property type="molecule type" value="Genomic_DNA"/>
</dbReference>